<keyword evidence="2" id="KW-1185">Reference proteome</keyword>
<dbReference type="Proteomes" id="UP000023152">
    <property type="component" value="Unassembled WGS sequence"/>
</dbReference>
<protein>
    <submittedName>
        <fullName evidence="1">Uncharacterized protein</fullName>
    </submittedName>
</protein>
<sequence>MTECHKHYEKRVNEIILKNVGLETLDLSSQMTTEIDNISFIKSLLSCNRCVEHLRLHYGWIKYLLDNNSSYLESPQTILQHLNSLMYLATYIEKTGVDYLKGLILSFEDTFQPSIKSKFKQYYQVILEHFIPPLLRAISKCNCLQKIELVQFLQVLPVVTADKSDLNQFILKSIFWFDIFQFNLFYICICKYIYNKLGMDTICVSSYSREMDFVWMECVENYFENYFKCKDFIQKSYLNDIKDIADEVFGFLPNHLNFILDVPLGYLHRADLKSQAEELMLKLNNKFDRYHLNMLIKSKFITISITFGTKTFNPVLKILRTRQYQIMQWQLINPYAFSKIKQIRNLRKL</sequence>
<proteinExistence type="predicted"/>
<reference evidence="1 2" key="1">
    <citation type="journal article" date="2013" name="Curr. Biol.">
        <title>The Genome of the Foraminiferan Reticulomyxa filosa.</title>
        <authorList>
            <person name="Glockner G."/>
            <person name="Hulsmann N."/>
            <person name="Schleicher M."/>
            <person name="Noegel A.A."/>
            <person name="Eichinger L."/>
            <person name="Gallinger C."/>
            <person name="Pawlowski J."/>
            <person name="Sierra R."/>
            <person name="Euteneuer U."/>
            <person name="Pillet L."/>
            <person name="Moustafa A."/>
            <person name="Platzer M."/>
            <person name="Groth M."/>
            <person name="Szafranski K."/>
            <person name="Schliwa M."/>
        </authorList>
    </citation>
    <scope>NUCLEOTIDE SEQUENCE [LARGE SCALE GENOMIC DNA]</scope>
</reference>
<comment type="caution">
    <text evidence="1">The sequence shown here is derived from an EMBL/GenBank/DDBJ whole genome shotgun (WGS) entry which is preliminary data.</text>
</comment>
<organism evidence="1 2">
    <name type="scientific">Reticulomyxa filosa</name>
    <dbReference type="NCBI Taxonomy" id="46433"/>
    <lineage>
        <taxon>Eukaryota</taxon>
        <taxon>Sar</taxon>
        <taxon>Rhizaria</taxon>
        <taxon>Retaria</taxon>
        <taxon>Foraminifera</taxon>
        <taxon>Monothalamids</taxon>
        <taxon>Reticulomyxidae</taxon>
        <taxon>Reticulomyxa</taxon>
    </lineage>
</organism>
<evidence type="ECO:0000313" key="2">
    <source>
        <dbReference type="Proteomes" id="UP000023152"/>
    </source>
</evidence>
<name>X6MRB4_RETFI</name>
<dbReference type="EMBL" id="ASPP01018480">
    <property type="protein sequence ID" value="ETO16206.1"/>
    <property type="molecule type" value="Genomic_DNA"/>
</dbReference>
<evidence type="ECO:0000313" key="1">
    <source>
        <dbReference type="EMBL" id="ETO16206.1"/>
    </source>
</evidence>
<dbReference type="AlphaFoldDB" id="X6MRB4"/>
<accession>X6MRB4</accession>
<gene>
    <name evidence="1" type="ORF">RFI_21153</name>
</gene>